<dbReference type="PANTHER" id="PTHR43393">
    <property type="entry name" value="CYTOKININ RIBOSIDE 5'-MONOPHOSPHATE PHOSPHORIBOHYDROLASE"/>
    <property type="match status" value="1"/>
</dbReference>
<evidence type="ECO:0000313" key="5">
    <source>
        <dbReference type="Proteomes" id="UP000272908"/>
    </source>
</evidence>
<evidence type="ECO:0000256" key="1">
    <source>
        <dbReference type="ARBA" id="ARBA00000274"/>
    </source>
</evidence>
<dbReference type="GO" id="GO:0008714">
    <property type="term" value="F:AMP nucleosidase activity"/>
    <property type="evidence" value="ECO:0007669"/>
    <property type="project" value="UniProtKB-EC"/>
</dbReference>
<dbReference type="InterPro" id="IPR031100">
    <property type="entry name" value="LOG_fam"/>
</dbReference>
<dbReference type="EC" id="3.2.2.4" evidence="2"/>
<name>A0A3B0MQ18_9RHOB</name>
<evidence type="ECO:0000256" key="3">
    <source>
        <dbReference type="ARBA" id="ARBA00031983"/>
    </source>
</evidence>
<gene>
    <name evidence="4" type="ORF">ROE7235_00735</name>
</gene>
<dbReference type="SUPFAM" id="SSF102405">
    <property type="entry name" value="MCP/YpsA-like"/>
    <property type="match status" value="1"/>
</dbReference>
<evidence type="ECO:0000256" key="2">
    <source>
        <dbReference type="ARBA" id="ARBA00011985"/>
    </source>
</evidence>
<evidence type="ECO:0000313" key="4">
    <source>
        <dbReference type="EMBL" id="SUZ31004.1"/>
    </source>
</evidence>
<dbReference type="Pfam" id="PF03641">
    <property type="entry name" value="Lysine_decarbox"/>
    <property type="match status" value="1"/>
</dbReference>
<organism evidence="4 5">
    <name type="scientific">Roseinatronobacter ekhonensis</name>
    <dbReference type="NCBI Taxonomy" id="254356"/>
    <lineage>
        <taxon>Bacteria</taxon>
        <taxon>Pseudomonadati</taxon>
        <taxon>Pseudomonadota</taxon>
        <taxon>Alphaproteobacteria</taxon>
        <taxon>Rhodobacterales</taxon>
        <taxon>Paracoccaceae</taxon>
        <taxon>Roseinatronobacter</taxon>
    </lineage>
</organism>
<sequence length="272" mass="30401">MKDRDSHRIFPDAKQDIDLWDDVPDTAQTRHPAYRLAFGDPDFLVRDELRPVRLQLELLKPELLMAERGIQSTIVMFGGARIPRPEDAAQARTKTLAGLSRFYEEARKFAYEMTLRSVQAYGREDVIVTGGGPGVMEAGNLGASEAGGVSIGLNIVLPHEQAPNEYVTPDLCFNFHYFAIRKMHFLMRAKAITVFPGGFGTLDETFEALTLIQTKRMAKLPFILFGREFWANVVNWDMLADAGTISADDLNLFHMVDTAEEAIAVIDGFDAD</sequence>
<reference evidence="5" key="1">
    <citation type="submission" date="2018-08" db="EMBL/GenBank/DDBJ databases">
        <authorList>
            <person name="Rodrigo-Torres L."/>
            <person name="Arahal R. D."/>
            <person name="Lucena T."/>
        </authorList>
    </citation>
    <scope>NUCLEOTIDE SEQUENCE [LARGE SCALE GENOMIC DNA]</scope>
    <source>
        <strain evidence="5">CECT 7235</strain>
    </source>
</reference>
<comment type="catalytic activity">
    <reaction evidence="1">
        <text>AMP + H2O = D-ribose 5-phosphate + adenine</text>
        <dbReference type="Rhea" id="RHEA:20129"/>
        <dbReference type="ChEBI" id="CHEBI:15377"/>
        <dbReference type="ChEBI" id="CHEBI:16708"/>
        <dbReference type="ChEBI" id="CHEBI:78346"/>
        <dbReference type="ChEBI" id="CHEBI:456215"/>
        <dbReference type="EC" id="3.2.2.4"/>
    </reaction>
</comment>
<proteinExistence type="predicted"/>
<dbReference type="EMBL" id="UIHC01000005">
    <property type="protein sequence ID" value="SUZ31004.1"/>
    <property type="molecule type" value="Genomic_DNA"/>
</dbReference>
<dbReference type="GO" id="GO:0005829">
    <property type="term" value="C:cytosol"/>
    <property type="evidence" value="ECO:0007669"/>
    <property type="project" value="TreeGrafter"/>
</dbReference>
<dbReference type="RefSeq" id="WP_121093303.1">
    <property type="nucleotide sequence ID" value="NZ_UIHC01000005.1"/>
</dbReference>
<dbReference type="OrthoDB" id="9801098at2"/>
<dbReference type="Gene3D" id="3.40.50.450">
    <property type="match status" value="1"/>
</dbReference>
<dbReference type="AlphaFoldDB" id="A0A3B0MQ18"/>
<accession>A0A3B0MQ18</accession>
<protein>
    <recommendedName>
        <fullName evidence="3">AMP nucleosidase</fullName>
        <ecNumber evidence="2">3.2.2.4</ecNumber>
    </recommendedName>
    <alternativeName>
        <fullName evidence="3">AMP nucleosidase</fullName>
    </alternativeName>
</protein>
<keyword evidence="5" id="KW-1185">Reference proteome</keyword>
<dbReference type="PANTHER" id="PTHR43393:SF3">
    <property type="entry name" value="LYSINE DECARBOXYLASE-LIKE PROTEIN"/>
    <property type="match status" value="1"/>
</dbReference>
<dbReference type="Proteomes" id="UP000272908">
    <property type="component" value="Unassembled WGS sequence"/>
</dbReference>
<dbReference type="InterPro" id="IPR052341">
    <property type="entry name" value="LOG_family_nucleotidases"/>
</dbReference>